<proteinExistence type="predicted"/>
<accession>A0A010TE49</accession>
<dbReference type="HOGENOM" id="CLU_176284_0_0_6"/>
<gene>
    <name evidence="2" type="ORF">HK44_025005</name>
</gene>
<keyword evidence="1" id="KW-0812">Transmembrane</keyword>
<keyword evidence="1" id="KW-0472">Membrane</keyword>
<reference evidence="2 3" key="1">
    <citation type="journal article" date="2011" name="J. Bacteriol.">
        <title>Draft genome sequence of the polycyclic aromatic hydrocarbon-degrading, genetically engineered bioluminescent bioreporter Pseudomonas fluorescens HK44.</title>
        <authorList>
            <person name="Chauhan A."/>
            <person name="Layton A.C."/>
            <person name="Williams D.E."/>
            <person name="Smartt A.E."/>
            <person name="Ripp S."/>
            <person name="Karpinets T.V."/>
            <person name="Brown S.D."/>
            <person name="Sayler G.S."/>
        </authorList>
    </citation>
    <scope>NUCLEOTIDE SEQUENCE [LARGE SCALE GENOMIC DNA]</scope>
    <source>
        <strain evidence="2 3">HK44</strain>
    </source>
</reference>
<sequence length="106" mass="11620">MKKSDGFDARRLRPKGPRNWRYRFGAAFSALLATLGVLLALAGVASLLGHPPALGELNASPAGAAVVLAIGLLLLYVGVALWRRCRRRMRQPRELNLAPHLMKKHD</sequence>
<feature type="transmembrane region" description="Helical" evidence="1">
    <location>
        <begin position="20"/>
        <end position="42"/>
    </location>
</feature>
<keyword evidence="1" id="KW-1133">Transmembrane helix</keyword>
<organism evidence="2 3">
    <name type="scientific">Pseudomonas fluorescens HK44</name>
    <dbReference type="NCBI Taxonomy" id="1042209"/>
    <lineage>
        <taxon>Bacteria</taxon>
        <taxon>Pseudomonadati</taxon>
        <taxon>Pseudomonadota</taxon>
        <taxon>Gammaproteobacteria</taxon>
        <taxon>Pseudomonadales</taxon>
        <taxon>Pseudomonadaceae</taxon>
        <taxon>Pseudomonas</taxon>
    </lineage>
</organism>
<dbReference type="EMBL" id="AFOY02000007">
    <property type="protein sequence ID" value="EXF95497.1"/>
    <property type="molecule type" value="Genomic_DNA"/>
</dbReference>
<comment type="caution">
    <text evidence="2">The sequence shown here is derived from an EMBL/GenBank/DDBJ whole genome shotgun (WGS) entry which is preliminary data.</text>
</comment>
<dbReference type="PATRIC" id="fig|1042209.11.peg.1553"/>
<evidence type="ECO:0000256" key="1">
    <source>
        <dbReference type="SAM" id="Phobius"/>
    </source>
</evidence>
<dbReference type="Proteomes" id="UP000022611">
    <property type="component" value="Unassembled WGS sequence"/>
</dbReference>
<dbReference type="RefSeq" id="WP_019693027.1">
    <property type="nucleotide sequence ID" value="NZ_AFOY02000007.1"/>
</dbReference>
<dbReference type="AlphaFoldDB" id="A0A010TE49"/>
<evidence type="ECO:0000313" key="2">
    <source>
        <dbReference type="EMBL" id="EXF95497.1"/>
    </source>
</evidence>
<name>A0A010TE49_PSEFL</name>
<feature type="transmembrane region" description="Helical" evidence="1">
    <location>
        <begin position="62"/>
        <end position="82"/>
    </location>
</feature>
<protein>
    <submittedName>
        <fullName evidence="2">Uncharacterized protein</fullName>
    </submittedName>
</protein>
<evidence type="ECO:0000313" key="3">
    <source>
        <dbReference type="Proteomes" id="UP000022611"/>
    </source>
</evidence>
<dbReference type="eggNOG" id="ENOG502ZVG7">
    <property type="taxonomic scope" value="Bacteria"/>
</dbReference>